<dbReference type="InterPro" id="IPR034161">
    <property type="entry name" value="Pepsin-like_plant"/>
</dbReference>
<dbReference type="EMBL" id="JAXIOK010000019">
    <property type="protein sequence ID" value="KAK4747433.1"/>
    <property type="molecule type" value="Genomic_DNA"/>
</dbReference>
<dbReference type="InterPro" id="IPR032861">
    <property type="entry name" value="TAXi_N"/>
</dbReference>
<dbReference type="GO" id="GO:0005576">
    <property type="term" value="C:extracellular region"/>
    <property type="evidence" value="ECO:0007669"/>
    <property type="project" value="TreeGrafter"/>
</dbReference>
<evidence type="ECO:0000256" key="3">
    <source>
        <dbReference type="ARBA" id="ARBA00022750"/>
    </source>
</evidence>
<comment type="caution">
    <text evidence="8">The sequence shown here is derived from an EMBL/GenBank/DDBJ whole genome shotgun (WGS) entry which is preliminary data.</text>
</comment>
<dbReference type="PANTHER" id="PTHR47967">
    <property type="entry name" value="OS07G0603500 PROTEIN-RELATED"/>
    <property type="match status" value="1"/>
</dbReference>
<evidence type="ECO:0000256" key="2">
    <source>
        <dbReference type="ARBA" id="ARBA00022670"/>
    </source>
</evidence>
<dbReference type="InterPro" id="IPR001969">
    <property type="entry name" value="Aspartic_peptidase_AS"/>
</dbReference>
<dbReference type="GO" id="GO:0006508">
    <property type="term" value="P:proteolysis"/>
    <property type="evidence" value="ECO:0007669"/>
    <property type="project" value="UniProtKB-KW"/>
</dbReference>
<comment type="similarity">
    <text evidence="1">Belongs to the peptidase A1 family.</text>
</comment>
<proteinExistence type="inferred from homology"/>
<keyword evidence="9" id="KW-1185">Reference proteome</keyword>
<dbReference type="SUPFAM" id="SSF50630">
    <property type="entry name" value="Acid proteases"/>
    <property type="match status" value="1"/>
</dbReference>
<dbReference type="PROSITE" id="PS51767">
    <property type="entry name" value="PEPTIDASE_A1"/>
    <property type="match status" value="1"/>
</dbReference>
<feature type="chain" id="PRO_5042944301" description="Peptidase A1 domain-containing protein" evidence="6">
    <location>
        <begin position="23"/>
        <end position="506"/>
    </location>
</feature>
<dbReference type="PANTHER" id="PTHR47967:SF26">
    <property type="entry name" value="PEPTIDASE A1 DOMAIN-CONTAINING PROTEIN"/>
    <property type="match status" value="1"/>
</dbReference>
<keyword evidence="6" id="KW-0732">Signal</keyword>
<keyword evidence="2" id="KW-0645">Protease</keyword>
<dbReference type="InterPro" id="IPR033121">
    <property type="entry name" value="PEPTIDASE_A1"/>
</dbReference>
<dbReference type="GO" id="GO:0004190">
    <property type="term" value="F:aspartic-type endopeptidase activity"/>
    <property type="evidence" value="ECO:0007669"/>
    <property type="project" value="UniProtKB-KW"/>
</dbReference>
<dbReference type="PROSITE" id="PS00141">
    <property type="entry name" value="ASP_PROTEASE"/>
    <property type="match status" value="1"/>
</dbReference>
<keyword evidence="4" id="KW-0378">Hydrolase</keyword>
<keyword evidence="5" id="KW-0325">Glycoprotein</keyword>
<accession>A0AAN7GM47</accession>
<dbReference type="CDD" id="cd05476">
    <property type="entry name" value="pepsin_A_like_plant"/>
    <property type="match status" value="1"/>
</dbReference>
<keyword evidence="3" id="KW-0064">Aspartyl protease</keyword>
<sequence length="506" mass="54904">MASSLLLLLLLVFTASSTVTVSEPVLVLLPLTHSLSQAQFTSTHHLLKAAAIRSVSRFRLRGRHLSSSASTDHQHRQISLPLAPGSDYTLSFTIASNPPQSVSLYMDTGSDLVWFPCSPFRCILCEGKPSPSPAILNTSNVSQVSCQSTSCSAAHSSRSSSDLCAMARCPLESIEVSECASFPCPPFYYAYADGSFIAHLYRHSVSIPMSSPSLVLHNFTFGCAHSALGEPIGVAGFGRGTLSLPAQLSRLSPTLGNRFSYCLVSHSFDSDRVRRPSPLILGRYDSKQKKSSGEQDGGEFIYTRMLSNPKHPYFYCIGLEGISVGKKYIPAPPSLRAVDRRGDGGMVVDSGTTFTMLPSNLYESVVAEFDHGLGRIHERARGIEEKTGLSPCYYLDDESGGKVVGSNTSVPTVSLHFSGGVNESRVVLPRRNYLYEFVEGGDAPARRRRVGCLMLMNGGDEEELGGGPAATLGNYQQQGFEVVYDLEERRVGFARRHCASLWDSLS</sequence>
<reference evidence="8 9" key="1">
    <citation type="journal article" date="2023" name="Hortic Res">
        <title>Pangenome of water caltrop reveals structural variations and asymmetric subgenome divergence after allopolyploidization.</title>
        <authorList>
            <person name="Zhang X."/>
            <person name="Chen Y."/>
            <person name="Wang L."/>
            <person name="Yuan Y."/>
            <person name="Fang M."/>
            <person name="Shi L."/>
            <person name="Lu R."/>
            <person name="Comes H.P."/>
            <person name="Ma Y."/>
            <person name="Chen Y."/>
            <person name="Huang G."/>
            <person name="Zhou Y."/>
            <person name="Zheng Z."/>
            <person name="Qiu Y."/>
        </authorList>
    </citation>
    <scope>NUCLEOTIDE SEQUENCE [LARGE SCALE GENOMIC DNA]</scope>
    <source>
        <tissue evidence="8">Roots</tissue>
    </source>
</reference>
<evidence type="ECO:0000256" key="6">
    <source>
        <dbReference type="SAM" id="SignalP"/>
    </source>
</evidence>
<evidence type="ECO:0000313" key="9">
    <source>
        <dbReference type="Proteomes" id="UP001345219"/>
    </source>
</evidence>
<dbReference type="Gene3D" id="2.40.70.10">
    <property type="entry name" value="Acid Proteases"/>
    <property type="match status" value="2"/>
</dbReference>
<evidence type="ECO:0000256" key="1">
    <source>
        <dbReference type="ARBA" id="ARBA00007447"/>
    </source>
</evidence>
<dbReference type="Pfam" id="PF14541">
    <property type="entry name" value="TAXi_C"/>
    <property type="match status" value="1"/>
</dbReference>
<protein>
    <recommendedName>
        <fullName evidence="7">Peptidase A1 domain-containing protein</fullName>
    </recommendedName>
</protein>
<dbReference type="Proteomes" id="UP001345219">
    <property type="component" value="Chromosome 12"/>
</dbReference>
<name>A0AAN7GM47_9MYRT</name>
<evidence type="ECO:0000259" key="7">
    <source>
        <dbReference type="PROSITE" id="PS51767"/>
    </source>
</evidence>
<dbReference type="FunFam" id="2.40.70.10:FF:000055">
    <property type="entry name" value="Probable aspartyl protease At4g16563"/>
    <property type="match status" value="1"/>
</dbReference>
<evidence type="ECO:0000256" key="4">
    <source>
        <dbReference type="ARBA" id="ARBA00022801"/>
    </source>
</evidence>
<feature type="signal peptide" evidence="6">
    <location>
        <begin position="1"/>
        <end position="22"/>
    </location>
</feature>
<feature type="domain" description="Peptidase A1" evidence="7">
    <location>
        <begin position="88"/>
        <end position="494"/>
    </location>
</feature>
<dbReference type="InterPro" id="IPR051708">
    <property type="entry name" value="Plant_Aspart_Prot_A1"/>
</dbReference>
<evidence type="ECO:0000313" key="8">
    <source>
        <dbReference type="EMBL" id="KAK4747433.1"/>
    </source>
</evidence>
<organism evidence="8 9">
    <name type="scientific">Trapa incisa</name>
    <dbReference type="NCBI Taxonomy" id="236973"/>
    <lineage>
        <taxon>Eukaryota</taxon>
        <taxon>Viridiplantae</taxon>
        <taxon>Streptophyta</taxon>
        <taxon>Embryophyta</taxon>
        <taxon>Tracheophyta</taxon>
        <taxon>Spermatophyta</taxon>
        <taxon>Magnoliopsida</taxon>
        <taxon>eudicotyledons</taxon>
        <taxon>Gunneridae</taxon>
        <taxon>Pentapetalae</taxon>
        <taxon>rosids</taxon>
        <taxon>malvids</taxon>
        <taxon>Myrtales</taxon>
        <taxon>Lythraceae</taxon>
        <taxon>Trapa</taxon>
    </lineage>
</organism>
<gene>
    <name evidence="8" type="ORF">SAY87_014019</name>
</gene>
<dbReference type="AlphaFoldDB" id="A0AAN7GM47"/>
<evidence type="ECO:0000256" key="5">
    <source>
        <dbReference type="ARBA" id="ARBA00023180"/>
    </source>
</evidence>
<dbReference type="InterPro" id="IPR032799">
    <property type="entry name" value="TAXi_C"/>
</dbReference>
<dbReference type="InterPro" id="IPR021109">
    <property type="entry name" value="Peptidase_aspartic_dom_sf"/>
</dbReference>
<dbReference type="Pfam" id="PF14543">
    <property type="entry name" value="TAXi_N"/>
    <property type="match status" value="1"/>
</dbReference>